<evidence type="ECO:0000256" key="3">
    <source>
        <dbReference type="ARBA" id="ARBA00022980"/>
    </source>
</evidence>
<comment type="similarity">
    <text evidence="2">Belongs to the universal ribosomal protein uS3 family.</text>
</comment>
<evidence type="ECO:0000256" key="4">
    <source>
        <dbReference type="ARBA" id="ARBA00023128"/>
    </source>
</evidence>
<comment type="subcellular location">
    <subcellularLocation>
        <location evidence="1">Mitochondrion</location>
    </subcellularLocation>
</comment>
<evidence type="ECO:0000256" key="5">
    <source>
        <dbReference type="ARBA" id="ARBA00023274"/>
    </source>
</evidence>
<dbReference type="GO" id="GO:0003735">
    <property type="term" value="F:structural constituent of ribosome"/>
    <property type="evidence" value="ECO:0007669"/>
    <property type="project" value="InterPro"/>
</dbReference>
<keyword evidence="4 7" id="KW-0496">Mitochondrion</keyword>
<evidence type="ECO:0000256" key="2">
    <source>
        <dbReference type="ARBA" id="ARBA00010761"/>
    </source>
</evidence>
<evidence type="ECO:0000256" key="6">
    <source>
        <dbReference type="ARBA" id="ARBA00035157"/>
    </source>
</evidence>
<dbReference type="InterPro" id="IPR007980">
    <property type="entry name" value="Ribosomal_uS3m_fun"/>
</dbReference>
<accession>A0A7H1DNK8</accession>
<dbReference type="Pfam" id="PF05316">
    <property type="entry name" value="VAR1"/>
    <property type="match status" value="1"/>
</dbReference>
<dbReference type="EMBL" id="MT815704">
    <property type="protein sequence ID" value="QNS38553.1"/>
    <property type="molecule type" value="Genomic_DNA"/>
</dbReference>
<geneLocation type="mitochondrion" evidence="7"/>
<evidence type="ECO:0000313" key="7">
    <source>
        <dbReference type="EMBL" id="QNS38553.1"/>
    </source>
</evidence>
<dbReference type="AlphaFoldDB" id="A0A7H1DNK8"/>
<protein>
    <recommendedName>
        <fullName evidence="6">Small ribosomal subunit protein uS3m</fullName>
    </recommendedName>
</protein>
<organism evidence="7">
    <name type="scientific">Paracoccidioides brasiliensis</name>
    <dbReference type="NCBI Taxonomy" id="121759"/>
    <lineage>
        <taxon>Eukaryota</taxon>
        <taxon>Fungi</taxon>
        <taxon>Dikarya</taxon>
        <taxon>Ascomycota</taxon>
        <taxon>Pezizomycotina</taxon>
        <taxon>Eurotiomycetes</taxon>
        <taxon>Eurotiomycetidae</taxon>
        <taxon>Onygenales</taxon>
        <taxon>Ajellomycetaceae</taxon>
        <taxon>Paracoccidioides</taxon>
    </lineage>
</organism>
<dbReference type="GO" id="GO:1990904">
    <property type="term" value="C:ribonucleoprotein complex"/>
    <property type="evidence" value="ECO:0007669"/>
    <property type="project" value="UniProtKB-KW"/>
</dbReference>
<dbReference type="GO" id="GO:0005739">
    <property type="term" value="C:mitochondrion"/>
    <property type="evidence" value="ECO:0007669"/>
    <property type="project" value="UniProtKB-SubCell"/>
</dbReference>
<evidence type="ECO:0000256" key="1">
    <source>
        <dbReference type="ARBA" id="ARBA00004173"/>
    </source>
</evidence>
<sequence length="403" mass="48275">MLNIIKLKLKNINKNTSSVNKKYTDYKSKESVTLLRDWKDSIYTYNKNNLKIIPRLNKISLKLIESYLNSYYLKQKNKARRNKYLTSKYRIFLSNLELRHMNDLVQINVYYYNPKLRLYLKELKKKINFVQRSNKLKSLKRLGNYFILKQRKITQEIILNNFNESKFKSLKVMLNLYYNIYISKTFKLAKLYLFLLKLIYLNKSLFRNNYLQGLVNIIKILYKKNVEFNFINLKYYYLNSTILSQQLILDIKRNRKYLNKNLKSLSKNIPLKNRNEIKIYPNNRYIFHWNLDNKEDLINEVFYALRNNYKSYNLKRIILNEIKYKKVVGIKLQASGRLTRRFTASRSLSKVKILGSIANINSSFYANSSSLLRGKFKSNLDYTNINQHSSLGSFGIKGWLSGY</sequence>
<keyword evidence="3 7" id="KW-0689">Ribosomal protein</keyword>
<name>A0A7H1DNK8_PARBR</name>
<reference evidence="7" key="1">
    <citation type="submission" date="2020-07" db="EMBL/GenBank/DDBJ databases">
        <title>Updates and comparative analysis of the mitochondrial genomes of Paracoccidioides spp. using Oxford-Nanopore MinION sequencing.</title>
        <authorList>
            <person name="Misas E."/>
            <person name="Gomez O.M."/>
        </authorList>
    </citation>
    <scope>NUCLEOTIDE SEQUENCE</scope>
    <source>
        <strain evidence="7">Pb18</strain>
    </source>
</reference>
<dbReference type="GO" id="GO:0005840">
    <property type="term" value="C:ribosome"/>
    <property type="evidence" value="ECO:0007669"/>
    <property type="project" value="UniProtKB-KW"/>
</dbReference>
<proteinExistence type="inferred from homology"/>
<dbReference type="GO" id="GO:0006412">
    <property type="term" value="P:translation"/>
    <property type="evidence" value="ECO:0007669"/>
    <property type="project" value="InterPro"/>
</dbReference>
<keyword evidence="5" id="KW-0687">Ribonucleoprotein</keyword>
<gene>
    <name evidence="7" type="primary">rps5</name>
</gene>